<organism evidence="4 5">
    <name type="scientific">Crucibulum laeve</name>
    <dbReference type="NCBI Taxonomy" id="68775"/>
    <lineage>
        <taxon>Eukaryota</taxon>
        <taxon>Fungi</taxon>
        <taxon>Dikarya</taxon>
        <taxon>Basidiomycota</taxon>
        <taxon>Agaricomycotina</taxon>
        <taxon>Agaricomycetes</taxon>
        <taxon>Agaricomycetidae</taxon>
        <taxon>Agaricales</taxon>
        <taxon>Agaricineae</taxon>
        <taxon>Nidulariaceae</taxon>
        <taxon>Crucibulum</taxon>
    </lineage>
</organism>
<gene>
    <name evidence="4" type="ORF">BDQ12DRAFT_771472</name>
</gene>
<keyword evidence="1" id="KW-0677">Repeat</keyword>
<evidence type="ECO:0000313" key="5">
    <source>
        <dbReference type="Proteomes" id="UP000308652"/>
    </source>
</evidence>
<evidence type="ECO:0000256" key="2">
    <source>
        <dbReference type="ARBA" id="ARBA00023043"/>
    </source>
</evidence>
<dbReference type="AlphaFoldDB" id="A0A5C3LJ67"/>
<dbReference type="PROSITE" id="PS50088">
    <property type="entry name" value="ANK_REPEAT"/>
    <property type="match status" value="1"/>
</dbReference>
<dbReference type="PANTHER" id="PTHR24123:SF33">
    <property type="entry name" value="PROTEIN HOS4"/>
    <property type="match status" value="1"/>
</dbReference>
<dbReference type="Gene3D" id="1.25.40.20">
    <property type="entry name" value="Ankyrin repeat-containing domain"/>
    <property type="match status" value="1"/>
</dbReference>
<dbReference type="InterPro" id="IPR036770">
    <property type="entry name" value="Ankyrin_rpt-contain_sf"/>
</dbReference>
<dbReference type="PROSITE" id="PS50297">
    <property type="entry name" value="ANK_REP_REGION"/>
    <property type="match status" value="1"/>
</dbReference>
<dbReference type="STRING" id="68775.A0A5C3LJ67"/>
<dbReference type="Proteomes" id="UP000308652">
    <property type="component" value="Unassembled WGS sequence"/>
</dbReference>
<evidence type="ECO:0000313" key="4">
    <source>
        <dbReference type="EMBL" id="TFK32715.1"/>
    </source>
</evidence>
<dbReference type="PANTHER" id="PTHR24123">
    <property type="entry name" value="ANKYRIN REPEAT-CONTAINING"/>
    <property type="match status" value="1"/>
</dbReference>
<sequence length="84" mass="8542">MDTATEVVPQPLLVDINAQGGEYGNALQAAAYNSNQAIVKLLLDSGADINAQGGSYGNALQAALKNGNEAIVKLLDSGADINAQ</sequence>
<dbReference type="SMART" id="SM00248">
    <property type="entry name" value="ANK"/>
    <property type="match status" value="2"/>
</dbReference>
<dbReference type="EMBL" id="ML213665">
    <property type="protein sequence ID" value="TFK32715.1"/>
    <property type="molecule type" value="Genomic_DNA"/>
</dbReference>
<name>A0A5C3LJ67_9AGAR</name>
<dbReference type="Pfam" id="PF12796">
    <property type="entry name" value="Ank_2"/>
    <property type="match status" value="1"/>
</dbReference>
<dbReference type="SUPFAM" id="SSF48403">
    <property type="entry name" value="Ankyrin repeat"/>
    <property type="match status" value="1"/>
</dbReference>
<keyword evidence="2 3" id="KW-0040">ANK repeat</keyword>
<reference evidence="4 5" key="1">
    <citation type="journal article" date="2019" name="Nat. Ecol. Evol.">
        <title>Megaphylogeny resolves global patterns of mushroom evolution.</title>
        <authorList>
            <person name="Varga T."/>
            <person name="Krizsan K."/>
            <person name="Foldi C."/>
            <person name="Dima B."/>
            <person name="Sanchez-Garcia M."/>
            <person name="Sanchez-Ramirez S."/>
            <person name="Szollosi G.J."/>
            <person name="Szarkandi J.G."/>
            <person name="Papp V."/>
            <person name="Albert L."/>
            <person name="Andreopoulos W."/>
            <person name="Angelini C."/>
            <person name="Antonin V."/>
            <person name="Barry K.W."/>
            <person name="Bougher N.L."/>
            <person name="Buchanan P."/>
            <person name="Buyck B."/>
            <person name="Bense V."/>
            <person name="Catcheside P."/>
            <person name="Chovatia M."/>
            <person name="Cooper J."/>
            <person name="Damon W."/>
            <person name="Desjardin D."/>
            <person name="Finy P."/>
            <person name="Geml J."/>
            <person name="Haridas S."/>
            <person name="Hughes K."/>
            <person name="Justo A."/>
            <person name="Karasinski D."/>
            <person name="Kautmanova I."/>
            <person name="Kiss B."/>
            <person name="Kocsube S."/>
            <person name="Kotiranta H."/>
            <person name="LaButti K.M."/>
            <person name="Lechner B.E."/>
            <person name="Liimatainen K."/>
            <person name="Lipzen A."/>
            <person name="Lukacs Z."/>
            <person name="Mihaltcheva S."/>
            <person name="Morgado L.N."/>
            <person name="Niskanen T."/>
            <person name="Noordeloos M.E."/>
            <person name="Ohm R.A."/>
            <person name="Ortiz-Santana B."/>
            <person name="Ovrebo C."/>
            <person name="Racz N."/>
            <person name="Riley R."/>
            <person name="Savchenko A."/>
            <person name="Shiryaev A."/>
            <person name="Soop K."/>
            <person name="Spirin V."/>
            <person name="Szebenyi C."/>
            <person name="Tomsovsky M."/>
            <person name="Tulloss R.E."/>
            <person name="Uehling J."/>
            <person name="Grigoriev I.V."/>
            <person name="Vagvolgyi C."/>
            <person name="Papp T."/>
            <person name="Martin F.M."/>
            <person name="Miettinen O."/>
            <person name="Hibbett D.S."/>
            <person name="Nagy L.G."/>
        </authorList>
    </citation>
    <scope>NUCLEOTIDE SEQUENCE [LARGE SCALE GENOMIC DNA]</scope>
    <source>
        <strain evidence="4 5">CBS 166.37</strain>
    </source>
</reference>
<protein>
    <submittedName>
        <fullName evidence="4">Uncharacterized protein</fullName>
    </submittedName>
</protein>
<proteinExistence type="predicted"/>
<dbReference type="OrthoDB" id="194358at2759"/>
<dbReference type="InterPro" id="IPR051165">
    <property type="entry name" value="Multifunctional_ANK_Repeat"/>
</dbReference>
<evidence type="ECO:0000256" key="3">
    <source>
        <dbReference type="PROSITE-ProRule" id="PRU00023"/>
    </source>
</evidence>
<feature type="repeat" description="ANK" evidence="3">
    <location>
        <begin position="22"/>
        <end position="54"/>
    </location>
</feature>
<accession>A0A5C3LJ67</accession>
<evidence type="ECO:0000256" key="1">
    <source>
        <dbReference type="ARBA" id="ARBA00022737"/>
    </source>
</evidence>
<dbReference type="InterPro" id="IPR002110">
    <property type="entry name" value="Ankyrin_rpt"/>
</dbReference>
<keyword evidence="5" id="KW-1185">Reference proteome</keyword>